<keyword evidence="3" id="KW-1185">Reference proteome</keyword>
<organism evidence="2 3">
    <name type="scientific">Novosphingobium bradum</name>
    <dbReference type="NCBI Taxonomy" id="1737444"/>
    <lineage>
        <taxon>Bacteria</taxon>
        <taxon>Pseudomonadati</taxon>
        <taxon>Pseudomonadota</taxon>
        <taxon>Alphaproteobacteria</taxon>
        <taxon>Sphingomonadales</taxon>
        <taxon>Sphingomonadaceae</taxon>
        <taxon>Novosphingobium</taxon>
    </lineage>
</organism>
<evidence type="ECO:0000313" key="3">
    <source>
        <dbReference type="Proteomes" id="UP001595604"/>
    </source>
</evidence>
<feature type="region of interest" description="Disordered" evidence="1">
    <location>
        <begin position="1"/>
        <end position="27"/>
    </location>
</feature>
<dbReference type="Proteomes" id="UP001595604">
    <property type="component" value="Unassembled WGS sequence"/>
</dbReference>
<sequence>MPPESVPSVPARAVRPDAPATRSEDGGLTGRWAAIHEAAAVVAALAGRAAEPAEPAVRAFPVAIMQAGGQRLAVARQGMDDLSLILETGIRALLAVHAGKASPQAAAEALWAEFRSARDALLALSPPERRLLG</sequence>
<gene>
    <name evidence="2" type="ORF">ACFOD9_11925</name>
</gene>
<dbReference type="EMBL" id="JBHRTQ010000010">
    <property type="protein sequence ID" value="MFC3174958.1"/>
    <property type="molecule type" value="Genomic_DNA"/>
</dbReference>
<name>A0ABV7IVG5_9SPHN</name>
<comment type="caution">
    <text evidence="2">The sequence shown here is derived from an EMBL/GenBank/DDBJ whole genome shotgun (WGS) entry which is preliminary data.</text>
</comment>
<protein>
    <submittedName>
        <fullName evidence="2">Uncharacterized protein</fullName>
    </submittedName>
</protein>
<proteinExistence type="predicted"/>
<accession>A0ABV7IVG5</accession>
<evidence type="ECO:0000256" key="1">
    <source>
        <dbReference type="SAM" id="MobiDB-lite"/>
    </source>
</evidence>
<evidence type="ECO:0000313" key="2">
    <source>
        <dbReference type="EMBL" id="MFC3174958.1"/>
    </source>
</evidence>
<feature type="compositionally biased region" description="Low complexity" evidence="1">
    <location>
        <begin position="1"/>
        <end position="20"/>
    </location>
</feature>
<reference evidence="3" key="1">
    <citation type="journal article" date="2019" name="Int. J. Syst. Evol. Microbiol.">
        <title>The Global Catalogue of Microorganisms (GCM) 10K type strain sequencing project: providing services to taxonomists for standard genome sequencing and annotation.</title>
        <authorList>
            <consortium name="The Broad Institute Genomics Platform"/>
            <consortium name="The Broad Institute Genome Sequencing Center for Infectious Disease"/>
            <person name="Wu L."/>
            <person name="Ma J."/>
        </authorList>
    </citation>
    <scope>NUCLEOTIDE SEQUENCE [LARGE SCALE GENOMIC DNA]</scope>
    <source>
        <strain evidence="3">KCTC 42984</strain>
    </source>
</reference>